<dbReference type="InterPro" id="IPR012337">
    <property type="entry name" value="RNaseH-like_sf"/>
</dbReference>
<dbReference type="AlphaFoldDB" id="A0A6G0VNP1"/>
<keyword evidence="3" id="KW-1185">Reference proteome</keyword>
<dbReference type="SMART" id="SM00597">
    <property type="entry name" value="ZnF_TTF"/>
    <property type="match status" value="1"/>
</dbReference>
<dbReference type="Proteomes" id="UP000478052">
    <property type="component" value="Unassembled WGS sequence"/>
</dbReference>
<evidence type="ECO:0000259" key="1">
    <source>
        <dbReference type="SMART" id="SM00597"/>
    </source>
</evidence>
<reference evidence="2 3" key="1">
    <citation type="submission" date="2019-08" db="EMBL/GenBank/DDBJ databases">
        <title>Whole genome of Aphis craccivora.</title>
        <authorList>
            <person name="Voronova N.V."/>
            <person name="Shulinski R.S."/>
            <person name="Bandarenka Y.V."/>
            <person name="Zhorov D.G."/>
            <person name="Warner D."/>
        </authorList>
    </citation>
    <scope>NUCLEOTIDE SEQUENCE [LARGE SCALE GENOMIC DNA]</scope>
    <source>
        <strain evidence="2">180601</strain>
        <tissue evidence="2">Whole Body</tissue>
    </source>
</reference>
<dbReference type="SUPFAM" id="SSF53098">
    <property type="entry name" value="Ribonuclease H-like"/>
    <property type="match status" value="1"/>
</dbReference>
<dbReference type="InterPro" id="IPR006580">
    <property type="entry name" value="Znf_TTF"/>
</dbReference>
<proteinExistence type="predicted"/>
<dbReference type="InterPro" id="IPR025398">
    <property type="entry name" value="DUF4371"/>
</dbReference>
<dbReference type="PANTHER" id="PTHR45749:SF21">
    <property type="entry name" value="DUF4371 DOMAIN-CONTAINING PROTEIN"/>
    <property type="match status" value="1"/>
</dbReference>
<feature type="non-terminal residue" evidence="2">
    <location>
        <position position="1"/>
    </location>
</feature>
<organism evidence="2 3">
    <name type="scientific">Aphis craccivora</name>
    <name type="common">Cowpea aphid</name>
    <dbReference type="NCBI Taxonomy" id="307492"/>
    <lineage>
        <taxon>Eukaryota</taxon>
        <taxon>Metazoa</taxon>
        <taxon>Ecdysozoa</taxon>
        <taxon>Arthropoda</taxon>
        <taxon>Hexapoda</taxon>
        <taxon>Insecta</taxon>
        <taxon>Pterygota</taxon>
        <taxon>Neoptera</taxon>
        <taxon>Paraneoptera</taxon>
        <taxon>Hemiptera</taxon>
        <taxon>Sternorrhyncha</taxon>
        <taxon>Aphidomorpha</taxon>
        <taxon>Aphidoidea</taxon>
        <taxon>Aphididae</taxon>
        <taxon>Aphidini</taxon>
        <taxon>Aphis</taxon>
        <taxon>Aphis</taxon>
    </lineage>
</organism>
<dbReference type="PANTHER" id="PTHR45749">
    <property type="match status" value="1"/>
</dbReference>
<dbReference type="Pfam" id="PF14291">
    <property type="entry name" value="DUF4371"/>
    <property type="match status" value="1"/>
</dbReference>
<dbReference type="EMBL" id="VUJU01013987">
    <property type="protein sequence ID" value="KAF0703219.1"/>
    <property type="molecule type" value="Genomic_DNA"/>
</dbReference>
<evidence type="ECO:0000313" key="2">
    <source>
        <dbReference type="EMBL" id="KAF0703219.1"/>
    </source>
</evidence>
<accession>A0A6G0VNP1</accession>
<evidence type="ECO:0000313" key="3">
    <source>
        <dbReference type="Proteomes" id="UP000478052"/>
    </source>
</evidence>
<sequence length="442" mass="50460">PDPDDPVNVIPISEVERKARIIRGPCQPKLNMYPRTKFGEKQRSFNSSWYEQFKWLEYSLTADRAFCFPCRLFNNSSGINVGHAEVNYSKVGFNNWKNATSKFREHQLTKTHLNSTNSLTEFLHSKPIDIILDENNEQIRSQKEIQRLKNRQIMNRLIDITLCLGIGGRSFRGKNEKDSSFNKGLFKDIVTLLSKYDPLLKSHLDSGPKNSSYCSNLIQNDLILSVSNVIKNQFREKIRNQNVSIIADETSDIGHHEQLSVVIRYFDNFKKCPVEQFICMKRIMSIDSETIFNTLRDVISEYDIKWESVVSMCFDGAATMSGSLSGVQARFKEKNEKSLFVHCYGHCLNLILVDSVGRDNKVTFNFFGNIQVIYSFVEGSCTRHAVLEKIASTINIKLKTLKSVSTTRWACRAEAVSAIKKNYAALLIAIAEICDNTRQADV</sequence>
<feature type="non-terminal residue" evidence="2">
    <location>
        <position position="442"/>
    </location>
</feature>
<dbReference type="OrthoDB" id="6605172at2759"/>
<feature type="domain" description="TTF-type" evidence="1">
    <location>
        <begin position="41"/>
        <end position="128"/>
    </location>
</feature>
<protein>
    <submittedName>
        <fullName evidence="2">Zinc finger MYM-type protein 1-like</fullName>
    </submittedName>
</protein>
<gene>
    <name evidence="2" type="ORF">FWK35_00039202</name>
</gene>
<name>A0A6G0VNP1_APHCR</name>
<comment type="caution">
    <text evidence="2">The sequence shown here is derived from an EMBL/GenBank/DDBJ whole genome shotgun (WGS) entry which is preliminary data.</text>
</comment>